<keyword evidence="3" id="KW-1185">Reference proteome</keyword>
<gene>
    <name evidence="2" type="ORF">AA23TX_00636</name>
</gene>
<feature type="region of interest" description="Disordered" evidence="1">
    <location>
        <begin position="1"/>
        <end position="39"/>
    </location>
</feature>
<protein>
    <submittedName>
        <fullName evidence="2">Uncharacterized protein</fullName>
    </submittedName>
</protein>
<evidence type="ECO:0000313" key="3">
    <source>
        <dbReference type="Proteomes" id="UP000399805"/>
    </source>
</evidence>
<reference evidence="2 3" key="1">
    <citation type="submission" date="2019-09" db="EMBL/GenBank/DDBJ databases">
        <authorList>
            <person name="Leyn A S."/>
        </authorList>
    </citation>
    <scope>NUCLEOTIDE SEQUENCE [LARGE SCALE GENOMIC DNA]</scope>
    <source>
        <strain evidence="2">AA231_1</strain>
    </source>
</reference>
<evidence type="ECO:0000313" key="2">
    <source>
        <dbReference type="EMBL" id="VVJ15615.1"/>
    </source>
</evidence>
<sequence>MCPPSTEPLNCDKDPHRSGLVPEPTTRQATLNWRTAGAR</sequence>
<dbReference type="EMBL" id="CABVGP010000001">
    <property type="protein sequence ID" value="VVJ15615.1"/>
    <property type="molecule type" value="Genomic_DNA"/>
</dbReference>
<name>A0A6I8LIY8_9PSEU</name>
<organism evidence="2 3">
    <name type="scientific">Amycolatopsis camponoti</name>
    <dbReference type="NCBI Taxonomy" id="2606593"/>
    <lineage>
        <taxon>Bacteria</taxon>
        <taxon>Bacillati</taxon>
        <taxon>Actinomycetota</taxon>
        <taxon>Actinomycetes</taxon>
        <taxon>Pseudonocardiales</taxon>
        <taxon>Pseudonocardiaceae</taxon>
        <taxon>Amycolatopsis</taxon>
    </lineage>
</organism>
<dbReference type="Proteomes" id="UP000399805">
    <property type="component" value="Unassembled WGS sequence"/>
</dbReference>
<dbReference type="AlphaFoldDB" id="A0A6I8LIY8"/>
<accession>A0A6I8LIY8</accession>
<evidence type="ECO:0000256" key="1">
    <source>
        <dbReference type="SAM" id="MobiDB-lite"/>
    </source>
</evidence>
<proteinExistence type="predicted"/>